<dbReference type="InterPro" id="IPR040198">
    <property type="entry name" value="Fido_containing"/>
</dbReference>
<organism evidence="2">
    <name type="scientific">marine sediment metagenome</name>
    <dbReference type="NCBI Taxonomy" id="412755"/>
    <lineage>
        <taxon>unclassified sequences</taxon>
        <taxon>metagenomes</taxon>
        <taxon>ecological metagenomes</taxon>
    </lineage>
</organism>
<dbReference type="Pfam" id="PF02661">
    <property type="entry name" value="Fic"/>
    <property type="match status" value="1"/>
</dbReference>
<proteinExistence type="predicted"/>
<dbReference type="InterPro" id="IPR041657">
    <property type="entry name" value="HTH_17"/>
</dbReference>
<gene>
    <name evidence="2" type="ORF">S01H1_35085</name>
</gene>
<dbReference type="PANTHER" id="PTHR13504:SF38">
    <property type="entry name" value="FIDO DOMAIN-CONTAINING PROTEIN"/>
    <property type="match status" value="1"/>
</dbReference>
<feature type="non-terminal residue" evidence="2">
    <location>
        <position position="1"/>
    </location>
</feature>
<dbReference type="Gene3D" id="1.10.3290.10">
    <property type="entry name" value="Fido-like domain"/>
    <property type="match status" value="1"/>
</dbReference>
<dbReference type="PANTHER" id="PTHR13504">
    <property type="entry name" value="FIDO DOMAIN-CONTAINING PROTEIN DDB_G0283145"/>
    <property type="match status" value="1"/>
</dbReference>
<dbReference type="InterPro" id="IPR036597">
    <property type="entry name" value="Fido-like_dom_sf"/>
</dbReference>
<name>X0USN7_9ZZZZ</name>
<comment type="caution">
    <text evidence="2">The sequence shown here is derived from an EMBL/GenBank/DDBJ whole genome shotgun (WGS) entry which is preliminary data.</text>
</comment>
<dbReference type="InterPro" id="IPR003812">
    <property type="entry name" value="Fido"/>
</dbReference>
<dbReference type="EMBL" id="BARS01021893">
    <property type="protein sequence ID" value="GAG08864.1"/>
    <property type="molecule type" value="Genomic_DNA"/>
</dbReference>
<dbReference type="Pfam" id="PF12728">
    <property type="entry name" value="HTH_17"/>
    <property type="match status" value="1"/>
</dbReference>
<feature type="domain" description="Fido" evidence="1">
    <location>
        <begin position="52"/>
        <end position="188"/>
    </location>
</feature>
<evidence type="ECO:0000313" key="2">
    <source>
        <dbReference type="EMBL" id="GAG08864.1"/>
    </source>
</evidence>
<reference evidence="2" key="1">
    <citation type="journal article" date="2014" name="Front. Microbiol.">
        <title>High frequency of phylogenetically diverse reductive dehalogenase-homologous genes in deep subseafloor sedimentary metagenomes.</title>
        <authorList>
            <person name="Kawai M."/>
            <person name="Futagami T."/>
            <person name="Toyoda A."/>
            <person name="Takaki Y."/>
            <person name="Nishi S."/>
            <person name="Hori S."/>
            <person name="Arai W."/>
            <person name="Tsubouchi T."/>
            <person name="Morono Y."/>
            <person name="Uchiyama I."/>
            <person name="Ito T."/>
            <person name="Fujiyama A."/>
            <person name="Inagaki F."/>
            <person name="Takami H."/>
        </authorList>
    </citation>
    <scope>NUCLEOTIDE SEQUENCE</scope>
    <source>
        <strain evidence="2">Expedition CK06-06</strain>
    </source>
</reference>
<accession>X0USN7</accession>
<dbReference type="AlphaFoldDB" id="X0USN7"/>
<dbReference type="PROSITE" id="PS51459">
    <property type="entry name" value="FIDO"/>
    <property type="match status" value="1"/>
</dbReference>
<evidence type="ECO:0000259" key="1">
    <source>
        <dbReference type="PROSITE" id="PS51459"/>
    </source>
</evidence>
<dbReference type="SUPFAM" id="SSF140931">
    <property type="entry name" value="Fic-like"/>
    <property type="match status" value="1"/>
</dbReference>
<protein>
    <recommendedName>
        <fullName evidence="1">Fido domain-containing protein</fullName>
    </recommendedName>
</protein>
<sequence length="264" mass="29949">IEGSTLSLHETRMVIEEGVTIGEKPLKDVLSAKNHPEAIDCLVELVQLGTPLTEKVVLTLHTLVMKDIKDDAGSYRDHGVRVAGATFQPAKSGEVPRLVKELVDWADRNMEELSPLELAAVFHHRFVQIHPFSEGNGRTARLIMNLMLMQMGYPFIINITNRDRGKYIRGLREADHGNRAYFVNFIARSAERVLDIYLNAIEEPDILSLKEASELTPYSQEYLSLLARRGRIGAFKEGRNWYISMRELNRYMKETGSKGTPEPQ</sequence>